<dbReference type="InterPro" id="IPR045112">
    <property type="entry name" value="PPAN-like"/>
</dbReference>
<feature type="region of interest" description="Disordered" evidence="1">
    <location>
        <begin position="1"/>
        <end position="23"/>
    </location>
</feature>
<dbReference type="Pfam" id="PF04427">
    <property type="entry name" value="Brix"/>
    <property type="match status" value="1"/>
</dbReference>
<feature type="compositionally biased region" description="Acidic residues" evidence="1">
    <location>
        <begin position="390"/>
        <end position="428"/>
    </location>
</feature>
<dbReference type="PANTHER" id="PTHR12661">
    <property type="entry name" value="PETER PAN-RELATED"/>
    <property type="match status" value="1"/>
</dbReference>
<protein>
    <submittedName>
        <fullName evidence="3">Brix domain-containing protein</fullName>
    </submittedName>
</protein>
<dbReference type="PANTHER" id="PTHR12661:SF5">
    <property type="entry name" value="SUPPRESSOR OF SWI4 1 HOMOLOG"/>
    <property type="match status" value="1"/>
</dbReference>
<dbReference type="Proteomes" id="UP001194468">
    <property type="component" value="Unassembled WGS sequence"/>
</dbReference>
<evidence type="ECO:0000256" key="1">
    <source>
        <dbReference type="SAM" id="MobiDB-lite"/>
    </source>
</evidence>
<evidence type="ECO:0000259" key="2">
    <source>
        <dbReference type="PROSITE" id="PS50833"/>
    </source>
</evidence>
<reference evidence="3" key="1">
    <citation type="submission" date="2019-10" db="EMBL/GenBank/DDBJ databases">
        <authorList>
            <consortium name="DOE Joint Genome Institute"/>
            <person name="Kuo A."/>
            <person name="Miyauchi S."/>
            <person name="Kiss E."/>
            <person name="Drula E."/>
            <person name="Kohler A."/>
            <person name="Sanchez-Garcia M."/>
            <person name="Andreopoulos B."/>
            <person name="Barry K.W."/>
            <person name="Bonito G."/>
            <person name="Buee M."/>
            <person name="Carver A."/>
            <person name="Chen C."/>
            <person name="Cichocki N."/>
            <person name="Clum A."/>
            <person name="Culley D."/>
            <person name="Crous P.W."/>
            <person name="Fauchery L."/>
            <person name="Girlanda M."/>
            <person name="Hayes R."/>
            <person name="Keri Z."/>
            <person name="LaButti K."/>
            <person name="Lipzen A."/>
            <person name="Lombard V."/>
            <person name="Magnuson J."/>
            <person name="Maillard F."/>
            <person name="Morin E."/>
            <person name="Murat C."/>
            <person name="Nolan M."/>
            <person name="Ohm R."/>
            <person name="Pangilinan J."/>
            <person name="Pereira M."/>
            <person name="Perotto S."/>
            <person name="Peter M."/>
            <person name="Riley R."/>
            <person name="Sitrit Y."/>
            <person name="Stielow B."/>
            <person name="Szollosi G."/>
            <person name="Zifcakova L."/>
            <person name="Stursova M."/>
            <person name="Spatafora J.W."/>
            <person name="Tedersoo L."/>
            <person name="Vaario L.-M."/>
            <person name="Yamada A."/>
            <person name="Yan M."/>
            <person name="Wang P."/>
            <person name="Xu J."/>
            <person name="Bruns T."/>
            <person name="Baldrian P."/>
            <person name="Vilgalys R."/>
            <person name="Henrissat B."/>
            <person name="Grigoriev I.V."/>
            <person name="Hibbett D."/>
            <person name="Nagy L.G."/>
            <person name="Martin F.M."/>
        </authorList>
    </citation>
    <scope>NUCLEOTIDE SEQUENCE</scope>
    <source>
        <strain evidence="3">BED1</strain>
    </source>
</reference>
<evidence type="ECO:0000313" key="4">
    <source>
        <dbReference type="Proteomes" id="UP001194468"/>
    </source>
</evidence>
<dbReference type="PROSITE" id="PS50833">
    <property type="entry name" value="BRIX"/>
    <property type="match status" value="1"/>
</dbReference>
<dbReference type="GO" id="GO:0000027">
    <property type="term" value="P:ribosomal large subunit assembly"/>
    <property type="evidence" value="ECO:0007669"/>
    <property type="project" value="TreeGrafter"/>
</dbReference>
<comment type="caution">
    <text evidence="3">The sequence shown here is derived from an EMBL/GenBank/DDBJ whole genome shotgun (WGS) entry which is preliminary data.</text>
</comment>
<dbReference type="EMBL" id="WHUW01000040">
    <property type="protein sequence ID" value="KAF8432474.1"/>
    <property type="molecule type" value="Genomic_DNA"/>
</dbReference>
<dbReference type="InterPro" id="IPR007109">
    <property type="entry name" value="Brix"/>
</dbReference>
<dbReference type="AlphaFoldDB" id="A0AAD4BJQ4"/>
<dbReference type="GO" id="GO:0030687">
    <property type="term" value="C:preribosome, large subunit precursor"/>
    <property type="evidence" value="ECO:0007669"/>
    <property type="project" value="TreeGrafter"/>
</dbReference>
<dbReference type="SMART" id="SM00879">
    <property type="entry name" value="Brix"/>
    <property type="match status" value="1"/>
</dbReference>
<organism evidence="3 4">
    <name type="scientific">Boletus edulis BED1</name>
    <dbReference type="NCBI Taxonomy" id="1328754"/>
    <lineage>
        <taxon>Eukaryota</taxon>
        <taxon>Fungi</taxon>
        <taxon>Dikarya</taxon>
        <taxon>Basidiomycota</taxon>
        <taxon>Agaricomycotina</taxon>
        <taxon>Agaricomycetes</taxon>
        <taxon>Agaricomycetidae</taxon>
        <taxon>Boletales</taxon>
        <taxon>Boletineae</taxon>
        <taxon>Boletaceae</taxon>
        <taxon>Boletoideae</taxon>
        <taxon>Boletus</taxon>
    </lineage>
</organism>
<proteinExistence type="predicted"/>
<sequence length="442" mass="49016">MARRRKNRTHLKGIGAKSQTQDNVGSSLTQLVRDLRKVMEPNTASRLRERNRNKLKDFLTMAPALKVSHLMAITLTDVAPSLRIVRLPTGPTFSFRIERYSLRKDLLKASRSSRSQGLEYLTAPLLVLASFPPPSPDTPPHLPLLMKAFQSMFPPLAPNSMSLSGARRIVLIAYNAERGTIDFRHFLITVKPYGVSKRVRRVLEGAKKSTSTSTTSVVDLGNEKDVADFLLRKRGEPGPGSEGGYESAASSASSAAGDDADAVSLADDYVGRNNKKGQKKAVKLDEVGPRMELRLVKITEGVPGKESRVMYHEFGKCLVRSHRTQFLTTLVVKKSKVEVAALKTSHAAKEKLRKQRREEQEENVRRKKEANPKGPKAPSKETSDSQADGSGDEEGYEEDDGGWDAEEEISDIDDDGPTESDEESEEEFVQPPLKKTKYSVKR</sequence>
<dbReference type="GO" id="GO:0019843">
    <property type="term" value="F:rRNA binding"/>
    <property type="evidence" value="ECO:0007669"/>
    <property type="project" value="InterPro"/>
</dbReference>
<feature type="compositionally biased region" description="Basic residues" evidence="1">
    <location>
        <begin position="1"/>
        <end position="11"/>
    </location>
</feature>
<feature type="region of interest" description="Disordered" evidence="1">
    <location>
        <begin position="232"/>
        <end position="252"/>
    </location>
</feature>
<gene>
    <name evidence="3" type="ORF">L210DRAFT_3614331</name>
</gene>
<keyword evidence="4" id="KW-1185">Reference proteome</keyword>
<feature type="region of interest" description="Disordered" evidence="1">
    <location>
        <begin position="345"/>
        <end position="442"/>
    </location>
</feature>
<accession>A0AAD4BJQ4</accession>
<reference evidence="3" key="2">
    <citation type="journal article" date="2020" name="Nat. Commun.">
        <title>Large-scale genome sequencing of mycorrhizal fungi provides insights into the early evolution of symbiotic traits.</title>
        <authorList>
            <person name="Miyauchi S."/>
            <person name="Kiss E."/>
            <person name="Kuo A."/>
            <person name="Drula E."/>
            <person name="Kohler A."/>
            <person name="Sanchez-Garcia M."/>
            <person name="Morin E."/>
            <person name="Andreopoulos B."/>
            <person name="Barry K.W."/>
            <person name="Bonito G."/>
            <person name="Buee M."/>
            <person name="Carver A."/>
            <person name="Chen C."/>
            <person name="Cichocki N."/>
            <person name="Clum A."/>
            <person name="Culley D."/>
            <person name="Crous P.W."/>
            <person name="Fauchery L."/>
            <person name="Girlanda M."/>
            <person name="Hayes R.D."/>
            <person name="Keri Z."/>
            <person name="LaButti K."/>
            <person name="Lipzen A."/>
            <person name="Lombard V."/>
            <person name="Magnuson J."/>
            <person name="Maillard F."/>
            <person name="Murat C."/>
            <person name="Nolan M."/>
            <person name="Ohm R.A."/>
            <person name="Pangilinan J."/>
            <person name="Pereira M.F."/>
            <person name="Perotto S."/>
            <person name="Peter M."/>
            <person name="Pfister S."/>
            <person name="Riley R."/>
            <person name="Sitrit Y."/>
            <person name="Stielow J.B."/>
            <person name="Szollosi G."/>
            <person name="Zifcakova L."/>
            <person name="Stursova M."/>
            <person name="Spatafora J.W."/>
            <person name="Tedersoo L."/>
            <person name="Vaario L.M."/>
            <person name="Yamada A."/>
            <person name="Yan M."/>
            <person name="Wang P."/>
            <person name="Xu J."/>
            <person name="Bruns T."/>
            <person name="Baldrian P."/>
            <person name="Vilgalys R."/>
            <person name="Dunand C."/>
            <person name="Henrissat B."/>
            <person name="Grigoriev I.V."/>
            <person name="Hibbett D."/>
            <person name="Nagy L.G."/>
            <person name="Martin F.M."/>
        </authorList>
    </citation>
    <scope>NUCLEOTIDE SEQUENCE</scope>
    <source>
        <strain evidence="3">BED1</strain>
    </source>
</reference>
<evidence type="ECO:0000313" key="3">
    <source>
        <dbReference type="EMBL" id="KAF8432474.1"/>
    </source>
</evidence>
<feature type="domain" description="Brix" evidence="2">
    <location>
        <begin position="14"/>
        <end position="304"/>
    </location>
</feature>
<dbReference type="GO" id="GO:0006364">
    <property type="term" value="P:rRNA processing"/>
    <property type="evidence" value="ECO:0007669"/>
    <property type="project" value="InterPro"/>
</dbReference>
<name>A0AAD4BJQ4_BOLED</name>